<keyword evidence="1" id="KW-0812">Transmembrane</keyword>
<dbReference type="GO" id="GO:0080120">
    <property type="term" value="P:CAAX-box protein maturation"/>
    <property type="evidence" value="ECO:0007669"/>
    <property type="project" value="UniProtKB-ARBA"/>
</dbReference>
<evidence type="ECO:0000313" key="4">
    <source>
        <dbReference type="Proteomes" id="UP000256253"/>
    </source>
</evidence>
<protein>
    <recommendedName>
        <fullName evidence="2">CAAX prenyl protease 2/Lysostaphin resistance protein A-like domain-containing protein</fullName>
    </recommendedName>
</protein>
<organism evidence="3 4">
    <name type="scientific">Calidifontibacter indicus</name>
    <dbReference type="NCBI Taxonomy" id="419650"/>
    <lineage>
        <taxon>Bacteria</taxon>
        <taxon>Bacillati</taxon>
        <taxon>Actinomycetota</taxon>
        <taxon>Actinomycetes</taxon>
        <taxon>Micrococcales</taxon>
        <taxon>Dermacoccaceae</taxon>
        <taxon>Calidifontibacter</taxon>
    </lineage>
</organism>
<keyword evidence="1" id="KW-0472">Membrane</keyword>
<dbReference type="Proteomes" id="UP000256253">
    <property type="component" value="Unassembled WGS sequence"/>
</dbReference>
<accession>A0A3D9UPJ2</accession>
<name>A0A3D9UPJ2_9MICO</name>
<dbReference type="InterPro" id="IPR003675">
    <property type="entry name" value="Rce1/LyrA-like_dom"/>
</dbReference>
<keyword evidence="1" id="KW-1133">Transmembrane helix</keyword>
<evidence type="ECO:0000313" key="3">
    <source>
        <dbReference type="EMBL" id="REF31247.1"/>
    </source>
</evidence>
<proteinExistence type="predicted"/>
<feature type="domain" description="CAAX prenyl protease 2/Lysostaphin resistance protein A-like" evidence="2">
    <location>
        <begin position="146"/>
        <end position="227"/>
    </location>
</feature>
<keyword evidence="4" id="KW-1185">Reference proteome</keyword>
<dbReference type="Pfam" id="PF02517">
    <property type="entry name" value="Rce1-like"/>
    <property type="match status" value="1"/>
</dbReference>
<dbReference type="GO" id="GO:0004175">
    <property type="term" value="F:endopeptidase activity"/>
    <property type="evidence" value="ECO:0007669"/>
    <property type="project" value="UniProtKB-ARBA"/>
</dbReference>
<dbReference type="AlphaFoldDB" id="A0A3D9UPJ2"/>
<evidence type="ECO:0000256" key="1">
    <source>
        <dbReference type="SAM" id="Phobius"/>
    </source>
</evidence>
<evidence type="ECO:0000259" key="2">
    <source>
        <dbReference type="Pfam" id="PF02517"/>
    </source>
</evidence>
<dbReference type="EMBL" id="QTUA01000001">
    <property type="protein sequence ID" value="REF31247.1"/>
    <property type="molecule type" value="Genomic_DNA"/>
</dbReference>
<comment type="caution">
    <text evidence="3">The sequence shown here is derived from an EMBL/GenBank/DDBJ whole genome shotgun (WGS) entry which is preliminary data.</text>
</comment>
<dbReference type="RefSeq" id="WP_115923119.1">
    <property type="nucleotide sequence ID" value="NZ_QTUA01000001.1"/>
</dbReference>
<gene>
    <name evidence="3" type="ORF">DFJ65_2296</name>
</gene>
<reference evidence="3 4" key="1">
    <citation type="submission" date="2018-08" db="EMBL/GenBank/DDBJ databases">
        <title>Sequencing the genomes of 1000 actinobacteria strains.</title>
        <authorList>
            <person name="Klenk H.-P."/>
        </authorList>
    </citation>
    <scope>NUCLEOTIDE SEQUENCE [LARGE SCALE GENOMIC DNA]</scope>
    <source>
        <strain evidence="3 4">DSM 22967</strain>
    </source>
</reference>
<feature type="transmembrane region" description="Helical" evidence="1">
    <location>
        <begin position="106"/>
        <end position="128"/>
    </location>
</feature>
<sequence>MRHSSRLTEIAGRLKQLPWLRPVDRDHWQTPAEFRRRQLVSLGTLVVGAPVLRTALRQPPGSRSFQLWTVALAGVWTAGALASGPLHVGHSNSSRGPVRPIVRPLAIGSAAVAVFTIGGMAVVQIPLLRREIESVVQHARVGDLRIVVPLTIATGAAEELFFRGALYAATPQPHQVAVTTVVYGTTTLATGNPMLVFASALLGGLTGVSRRVTGGVLSPIIVHGTWSTGMLVILPKLTERAAAWGELLLSRRSSR</sequence>
<dbReference type="OrthoDB" id="4407663at2"/>
<feature type="transmembrane region" description="Helical" evidence="1">
    <location>
        <begin position="67"/>
        <end position="86"/>
    </location>
</feature>